<organism evidence="2 3">
    <name type="scientific">Streptomyces shenzhenensis</name>
    <dbReference type="NCBI Taxonomy" id="943815"/>
    <lineage>
        <taxon>Bacteria</taxon>
        <taxon>Bacillati</taxon>
        <taxon>Actinomycetota</taxon>
        <taxon>Actinomycetes</taxon>
        <taxon>Kitasatosporales</taxon>
        <taxon>Streptomycetaceae</taxon>
        <taxon>Streptomyces</taxon>
    </lineage>
</organism>
<keyword evidence="3" id="KW-1185">Reference proteome</keyword>
<protein>
    <submittedName>
        <fullName evidence="2">Uncharacterized protein</fullName>
    </submittedName>
</protein>
<dbReference type="AlphaFoldDB" id="A0A3M0I542"/>
<feature type="compositionally biased region" description="Low complexity" evidence="1">
    <location>
        <begin position="45"/>
        <end position="55"/>
    </location>
</feature>
<proteinExistence type="predicted"/>
<feature type="region of interest" description="Disordered" evidence="1">
    <location>
        <begin position="43"/>
        <end position="62"/>
    </location>
</feature>
<evidence type="ECO:0000256" key="1">
    <source>
        <dbReference type="SAM" id="MobiDB-lite"/>
    </source>
</evidence>
<evidence type="ECO:0000313" key="3">
    <source>
        <dbReference type="Proteomes" id="UP000270471"/>
    </source>
</evidence>
<evidence type="ECO:0000313" key="2">
    <source>
        <dbReference type="EMBL" id="RMB83975.1"/>
    </source>
</evidence>
<dbReference type="Proteomes" id="UP000270471">
    <property type="component" value="Unassembled WGS sequence"/>
</dbReference>
<name>A0A3M0I542_9ACTN</name>
<reference evidence="2 3" key="1">
    <citation type="submission" date="2017-11" db="EMBL/GenBank/DDBJ databases">
        <title>Draft genome of actinobacteria isolated from guarana (Paullinia cupana (Mart.) Ducke.</title>
        <authorList>
            <person name="Siqueira K.A."/>
            <person name="Liotti R.G."/>
            <person name="Mendes T.A.O."/>
            <person name="Soares M.A."/>
        </authorList>
    </citation>
    <scope>NUCLEOTIDE SEQUENCE [LARGE SCALE GENOMIC DNA]</scope>
    <source>
        <strain evidence="2 3">193</strain>
    </source>
</reference>
<comment type="caution">
    <text evidence="2">The sequence shown here is derived from an EMBL/GenBank/DDBJ whole genome shotgun (WGS) entry which is preliminary data.</text>
</comment>
<gene>
    <name evidence="2" type="ORF">CTZ28_20905</name>
</gene>
<sequence length="62" mass="6258">MTTGLAVYGPCLAGVPMDLERALASRQLTLALGRAGQAEAHRARGTSATAASGGRVRFTADG</sequence>
<accession>A0A3M0I542</accession>
<dbReference type="EMBL" id="PENI01000013">
    <property type="protein sequence ID" value="RMB83975.1"/>
    <property type="molecule type" value="Genomic_DNA"/>
</dbReference>